<accession>A0A164A5S7</accession>
<dbReference type="RefSeq" id="WP_068730987.1">
    <property type="nucleotide sequence ID" value="NZ_LVYV01000004.1"/>
</dbReference>
<reference evidence="2 3" key="1">
    <citation type="submission" date="2016-03" db="EMBL/GenBank/DDBJ databases">
        <title>Microsymbionts genomes from the relict species Vavilovia formosa (Stev.) Fed.</title>
        <authorList>
            <person name="Kopat V."/>
            <person name="Chirak E."/>
            <person name="Kimeklis A."/>
            <person name="Andronov E."/>
        </authorList>
    </citation>
    <scope>NUCLEOTIDE SEQUENCE [LARGE SCALE GENOMIC DNA]</scope>
    <source>
        <strain evidence="2 3">Vaf07</strain>
    </source>
</reference>
<gene>
    <name evidence="2" type="ORF">A4A58_22625</name>
</gene>
<sequence>MNTCRAAGGRSRAPPQDKTITFHDGSFRNFPELRWAWSNIRQLPAFDPLLPTMKGASEP</sequence>
<dbReference type="Proteomes" id="UP000076574">
    <property type="component" value="Unassembled WGS sequence"/>
</dbReference>
<evidence type="ECO:0000313" key="3">
    <source>
        <dbReference type="Proteomes" id="UP000076574"/>
    </source>
</evidence>
<evidence type="ECO:0000313" key="2">
    <source>
        <dbReference type="EMBL" id="KZD24287.1"/>
    </source>
</evidence>
<dbReference type="AlphaFoldDB" id="A0A164A5S7"/>
<evidence type="ECO:0000256" key="1">
    <source>
        <dbReference type="SAM" id="MobiDB-lite"/>
    </source>
</evidence>
<dbReference type="EMBL" id="LVYV01000004">
    <property type="protein sequence ID" value="KZD24287.1"/>
    <property type="molecule type" value="Genomic_DNA"/>
</dbReference>
<comment type="caution">
    <text evidence="2">The sequence shown here is derived from an EMBL/GenBank/DDBJ whole genome shotgun (WGS) entry which is preliminary data.</text>
</comment>
<feature type="region of interest" description="Disordered" evidence="1">
    <location>
        <begin position="1"/>
        <end position="23"/>
    </location>
</feature>
<name>A0A164A5S7_9BRAD</name>
<proteinExistence type="predicted"/>
<keyword evidence="3" id="KW-1185">Reference proteome</keyword>
<protein>
    <submittedName>
        <fullName evidence="2">Uncharacterized protein</fullName>
    </submittedName>
</protein>
<organism evidence="2 3">
    <name type="scientific">Tardiphaga robiniae</name>
    <dbReference type="NCBI Taxonomy" id="943830"/>
    <lineage>
        <taxon>Bacteria</taxon>
        <taxon>Pseudomonadati</taxon>
        <taxon>Pseudomonadota</taxon>
        <taxon>Alphaproteobacteria</taxon>
        <taxon>Hyphomicrobiales</taxon>
        <taxon>Nitrobacteraceae</taxon>
        <taxon>Tardiphaga</taxon>
    </lineage>
</organism>